<proteinExistence type="predicted"/>
<keyword evidence="2" id="KW-1185">Reference proteome</keyword>
<reference evidence="1 2" key="1">
    <citation type="submission" date="2017-09" db="EMBL/GenBank/DDBJ databases">
        <title>Complete genome sequence of bacteriophage (DU_RP_I) infecting Ralstonia solanacearum.</title>
        <authorList>
            <person name="Park T.-H."/>
        </authorList>
    </citation>
    <scope>NUCLEOTIDE SEQUENCE [LARGE SCALE GENOMIC DNA]</scope>
</reference>
<protein>
    <submittedName>
        <fullName evidence="1">Uncharacterized protein</fullName>
    </submittedName>
</protein>
<accession>A0A2D2W4Y9</accession>
<evidence type="ECO:0000313" key="2">
    <source>
        <dbReference type="Proteomes" id="UP000240487"/>
    </source>
</evidence>
<sequence length="53" mass="6073">MERNEHEVSDQYESALGRAIAQWRTGRPIPMTLAAELMQQGYDVPALESRHMT</sequence>
<dbReference type="EMBL" id="MF979559">
    <property type="protein sequence ID" value="ATS93366.1"/>
    <property type="molecule type" value="Genomic_DNA"/>
</dbReference>
<name>A0A2D2W4Y9_9CAUD</name>
<dbReference type="Proteomes" id="UP000240487">
    <property type="component" value="Segment"/>
</dbReference>
<gene>
    <name evidence="1" type="ORF">R1B41kb_p005</name>
</gene>
<evidence type="ECO:0000313" key="1">
    <source>
        <dbReference type="EMBL" id="ATS93366.1"/>
    </source>
</evidence>
<organism evidence="1 2">
    <name type="scientific">Ralstonia phage DU_RP_I</name>
    <dbReference type="NCBI Taxonomy" id="2041493"/>
    <lineage>
        <taxon>Viruses</taxon>
        <taxon>Duplodnaviria</taxon>
        <taxon>Heunggongvirae</taxon>
        <taxon>Uroviricota</taxon>
        <taxon>Caudoviricetes</taxon>
        <taxon>Autographivirales</taxon>
        <taxon>Gyeongsanvirus</taxon>
        <taxon>Gyeongsanvirus DURPI</taxon>
    </lineage>
</organism>